<dbReference type="OrthoDB" id="7475619at2759"/>
<proteinExistence type="predicted"/>
<dbReference type="KEGG" id="bman:114251281"/>
<name>A0A6J2KMC8_BOMMA</name>
<evidence type="ECO:0000313" key="2">
    <source>
        <dbReference type="RefSeq" id="XP_028041294.1"/>
    </source>
</evidence>
<dbReference type="Proteomes" id="UP000504629">
    <property type="component" value="Unplaced"/>
</dbReference>
<dbReference type="RefSeq" id="XP_028041294.1">
    <property type="nucleotide sequence ID" value="XM_028185493.1"/>
</dbReference>
<dbReference type="GeneID" id="114251281"/>
<sequence length="158" mass="17796">MIAIIYCTLSMIGYSFQHSTSKLDQAKFAPRIDYFTLPPRCGLKKGFAMTLKMIMFLSATKILTVLTRQADRGKVSGETGGPPRRIPARCKLSLVKFFKDISLERLRIDAGNVDWSSVYNCNDIDSKVSAFNNLLLDLYNNHAPLKRISFNCNSIYGD</sequence>
<organism evidence="1 2">
    <name type="scientific">Bombyx mandarina</name>
    <name type="common">Wild silk moth</name>
    <name type="synonym">Wild silkworm</name>
    <dbReference type="NCBI Taxonomy" id="7092"/>
    <lineage>
        <taxon>Eukaryota</taxon>
        <taxon>Metazoa</taxon>
        <taxon>Ecdysozoa</taxon>
        <taxon>Arthropoda</taxon>
        <taxon>Hexapoda</taxon>
        <taxon>Insecta</taxon>
        <taxon>Pterygota</taxon>
        <taxon>Neoptera</taxon>
        <taxon>Endopterygota</taxon>
        <taxon>Lepidoptera</taxon>
        <taxon>Glossata</taxon>
        <taxon>Ditrysia</taxon>
        <taxon>Bombycoidea</taxon>
        <taxon>Bombycidae</taxon>
        <taxon>Bombycinae</taxon>
        <taxon>Bombyx</taxon>
    </lineage>
</organism>
<gene>
    <name evidence="2" type="primary">LOC114251281</name>
</gene>
<accession>A0A6J2KMC8</accession>
<dbReference type="AlphaFoldDB" id="A0A6J2KMC8"/>
<keyword evidence="1" id="KW-1185">Reference proteome</keyword>
<reference evidence="2" key="1">
    <citation type="submission" date="2025-08" db="UniProtKB">
        <authorList>
            <consortium name="RefSeq"/>
        </authorList>
    </citation>
    <scope>IDENTIFICATION</scope>
    <source>
        <tissue evidence="2">Silk gland</tissue>
    </source>
</reference>
<evidence type="ECO:0000313" key="1">
    <source>
        <dbReference type="Proteomes" id="UP000504629"/>
    </source>
</evidence>
<protein>
    <submittedName>
        <fullName evidence="2">Uncharacterized protein LOC114251281</fullName>
    </submittedName>
</protein>